<dbReference type="InterPro" id="IPR017871">
    <property type="entry name" value="ABC_transporter-like_CS"/>
</dbReference>
<protein>
    <submittedName>
        <fullName evidence="6">ABC transporter ATP-binding protein</fullName>
    </submittedName>
</protein>
<proteinExistence type="predicted"/>
<dbReference type="Proteomes" id="UP001595748">
    <property type="component" value="Unassembled WGS sequence"/>
</dbReference>
<keyword evidence="3 6" id="KW-0067">ATP-binding</keyword>
<evidence type="ECO:0000256" key="1">
    <source>
        <dbReference type="ARBA" id="ARBA00022448"/>
    </source>
</evidence>
<organism evidence="6 7">
    <name type="scientific">Deinococcus antarcticus</name>
    <dbReference type="NCBI Taxonomy" id="1298767"/>
    <lineage>
        <taxon>Bacteria</taxon>
        <taxon>Thermotogati</taxon>
        <taxon>Deinococcota</taxon>
        <taxon>Deinococci</taxon>
        <taxon>Deinococcales</taxon>
        <taxon>Deinococcaceae</taxon>
        <taxon>Deinococcus</taxon>
    </lineage>
</organism>
<dbReference type="InterPro" id="IPR003439">
    <property type="entry name" value="ABC_transporter-like_ATP-bd"/>
</dbReference>
<feature type="domain" description="ABC transporter" evidence="5">
    <location>
        <begin position="42"/>
        <end position="266"/>
    </location>
</feature>
<dbReference type="InterPro" id="IPR003593">
    <property type="entry name" value="AAA+_ATPase"/>
</dbReference>
<dbReference type="CDD" id="cd03293">
    <property type="entry name" value="ABC_NrtD_SsuB_transporters"/>
    <property type="match status" value="1"/>
</dbReference>
<dbReference type="SUPFAM" id="SSF52540">
    <property type="entry name" value="P-loop containing nucleoside triphosphate hydrolases"/>
    <property type="match status" value="1"/>
</dbReference>
<evidence type="ECO:0000256" key="3">
    <source>
        <dbReference type="ARBA" id="ARBA00022840"/>
    </source>
</evidence>
<dbReference type="PROSITE" id="PS00211">
    <property type="entry name" value="ABC_TRANSPORTER_1"/>
    <property type="match status" value="1"/>
</dbReference>
<dbReference type="Pfam" id="PF00005">
    <property type="entry name" value="ABC_tran"/>
    <property type="match status" value="1"/>
</dbReference>
<feature type="compositionally biased region" description="Basic and acidic residues" evidence="4">
    <location>
        <begin position="14"/>
        <end position="25"/>
    </location>
</feature>
<keyword evidence="2" id="KW-0547">Nucleotide-binding</keyword>
<dbReference type="PANTHER" id="PTHR42781">
    <property type="entry name" value="SPERMIDINE/PUTRESCINE IMPORT ATP-BINDING PROTEIN POTA"/>
    <property type="match status" value="1"/>
</dbReference>
<dbReference type="SMART" id="SM00382">
    <property type="entry name" value="AAA"/>
    <property type="match status" value="1"/>
</dbReference>
<feature type="region of interest" description="Disordered" evidence="4">
    <location>
        <begin position="1"/>
        <end position="37"/>
    </location>
</feature>
<keyword evidence="1" id="KW-0813">Transport</keyword>
<evidence type="ECO:0000313" key="6">
    <source>
        <dbReference type="EMBL" id="MFC3862144.1"/>
    </source>
</evidence>
<dbReference type="EMBL" id="JBHRZF010000175">
    <property type="protein sequence ID" value="MFC3862144.1"/>
    <property type="molecule type" value="Genomic_DNA"/>
</dbReference>
<dbReference type="RefSeq" id="WP_380079734.1">
    <property type="nucleotide sequence ID" value="NZ_JBHRZF010000175.1"/>
</dbReference>
<dbReference type="PANTHER" id="PTHR42781:SF8">
    <property type="entry name" value="BICARBONATE TRANSPORT ATP-BINDING PROTEIN CMPC"/>
    <property type="match status" value="1"/>
</dbReference>
<dbReference type="Gene3D" id="3.40.50.300">
    <property type="entry name" value="P-loop containing nucleotide triphosphate hydrolases"/>
    <property type="match status" value="1"/>
</dbReference>
<sequence length="266" mass="28827">MSARAKTEQPPSEEPSRPGVEESSRREKRVLSSTRATRGASLDLQNVTYRYGRGGAGVGPLNLHVKPGEFITIVGPSGSGKSTLLSLLSGFLTPQQGDIFLGGERVHGPHPALTLVQQESALFPWLTVAGNVGFGLKKLSREERARQIADALHLVGLPGYERRRPHELSGGQRQRISIARALAVKPGLLLLDEPFSALDHATRTSLADELMAIWWEQKITVVFVTHQLDEALHLSQRVVALRHGEIALDAPSGELGVGTLKRVLGE</sequence>
<name>A0ABV8A9I5_9DEIO</name>
<evidence type="ECO:0000256" key="2">
    <source>
        <dbReference type="ARBA" id="ARBA00022741"/>
    </source>
</evidence>
<dbReference type="GO" id="GO:0005524">
    <property type="term" value="F:ATP binding"/>
    <property type="evidence" value="ECO:0007669"/>
    <property type="project" value="UniProtKB-KW"/>
</dbReference>
<evidence type="ECO:0000256" key="4">
    <source>
        <dbReference type="SAM" id="MobiDB-lite"/>
    </source>
</evidence>
<keyword evidence="7" id="KW-1185">Reference proteome</keyword>
<dbReference type="PROSITE" id="PS50893">
    <property type="entry name" value="ABC_TRANSPORTER_2"/>
    <property type="match status" value="1"/>
</dbReference>
<dbReference type="InterPro" id="IPR050093">
    <property type="entry name" value="ABC_SmlMolc_Importer"/>
</dbReference>
<evidence type="ECO:0000259" key="5">
    <source>
        <dbReference type="PROSITE" id="PS50893"/>
    </source>
</evidence>
<gene>
    <name evidence="6" type="ORF">ACFOPQ_15360</name>
</gene>
<accession>A0ABV8A9I5</accession>
<evidence type="ECO:0000313" key="7">
    <source>
        <dbReference type="Proteomes" id="UP001595748"/>
    </source>
</evidence>
<reference evidence="7" key="1">
    <citation type="journal article" date="2019" name="Int. J. Syst. Evol. Microbiol.">
        <title>The Global Catalogue of Microorganisms (GCM) 10K type strain sequencing project: providing services to taxonomists for standard genome sequencing and annotation.</title>
        <authorList>
            <consortium name="The Broad Institute Genomics Platform"/>
            <consortium name="The Broad Institute Genome Sequencing Center for Infectious Disease"/>
            <person name="Wu L."/>
            <person name="Ma J."/>
        </authorList>
    </citation>
    <scope>NUCLEOTIDE SEQUENCE [LARGE SCALE GENOMIC DNA]</scope>
    <source>
        <strain evidence="7">CCTCC AB 2013263</strain>
    </source>
</reference>
<comment type="caution">
    <text evidence="6">The sequence shown here is derived from an EMBL/GenBank/DDBJ whole genome shotgun (WGS) entry which is preliminary data.</text>
</comment>
<dbReference type="InterPro" id="IPR027417">
    <property type="entry name" value="P-loop_NTPase"/>
</dbReference>